<dbReference type="STRING" id="28094.SAMN06295900_12049"/>
<name>A0A1X7H2X6_TRICW</name>
<dbReference type="Proteomes" id="UP000192911">
    <property type="component" value="Unassembled WGS sequence"/>
</dbReference>
<gene>
    <name evidence="1" type="ORF">SAMN06295900_12049</name>
</gene>
<evidence type="ECO:0000313" key="2">
    <source>
        <dbReference type="Proteomes" id="UP000192911"/>
    </source>
</evidence>
<reference evidence="2" key="1">
    <citation type="submission" date="2017-04" db="EMBL/GenBank/DDBJ databases">
        <authorList>
            <person name="Varghese N."/>
            <person name="Submissions S."/>
        </authorList>
    </citation>
    <scope>NUCLEOTIDE SEQUENCE [LARGE SCALE GENOMIC DNA]</scope>
    <source>
        <strain evidence="2">Ballard 720</strain>
    </source>
</reference>
<dbReference type="GeneID" id="95550907"/>
<organism evidence="1 2">
    <name type="scientific">Trinickia caryophylli</name>
    <name type="common">Paraburkholderia caryophylli</name>
    <dbReference type="NCBI Taxonomy" id="28094"/>
    <lineage>
        <taxon>Bacteria</taxon>
        <taxon>Pseudomonadati</taxon>
        <taxon>Pseudomonadota</taxon>
        <taxon>Betaproteobacteria</taxon>
        <taxon>Burkholderiales</taxon>
        <taxon>Burkholderiaceae</taxon>
        <taxon>Trinickia</taxon>
    </lineage>
</organism>
<dbReference type="EMBL" id="FXAH01000020">
    <property type="protein sequence ID" value="SMF77980.1"/>
    <property type="molecule type" value="Genomic_DNA"/>
</dbReference>
<dbReference type="RefSeq" id="WP_199187098.1">
    <property type="nucleotide sequence ID" value="NZ_BSQD01000018.1"/>
</dbReference>
<keyword evidence="2" id="KW-1185">Reference proteome</keyword>
<accession>A0A1X7H2X6</accession>
<evidence type="ECO:0008006" key="3">
    <source>
        <dbReference type="Google" id="ProtNLM"/>
    </source>
</evidence>
<proteinExistence type="predicted"/>
<protein>
    <recommendedName>
        <fullName evidence="3">Cysteinyl-tRNA synthetase</fullName>
    </recommendedName>
</protein>
<evidence type="ECO:0000313" key="1">
    <source>
        <dbReference type="EMBL" id="SMF77980.1"/>
    </source>
</evidence>
<sequence length="178" mass="20089">MPVINSRLSEGALIFLFPDDGLASKYDHWSHYRNGFQAACGGHHKAVDIVYAQADERIAWLIEVKDYRVHARTKAIDLAEEIAVKVRDTLAGLVATGCQANDQNEKDCARALLRAAKIRVVCHLEQPTKHSRLRPRVIEPDKLAIKLRTLIKAIDPRALVVDRHSLHASMTWRVEDAR</sequence>
<dbReference type="AlphaFoldDB" id="A0A1X7H2X6"/>